<dbReference type="SUPFAM" id="SSF50249">
    <property type="entry name" value="Nucleic acid-binding proteins"/>
    <property type="match status" value="1"/>
</dbReference>
<dbReference type="InterPro" id="IPR036690">
    <property type="entry name" value="Fdx_antiC-bd_sf"/>
</dbReference>
<feature type="domain" description="B5" evidence="19">
    <location>
        <begin position="401"/>
        <end position="478"/>
    </location>
</feature>
<feature type="binding site" evidence="15">
    <location>
        <position position="462"/>
    </location>
    <ligand>
        <name>Mg(2+)</name>
        <dbReference type="ChEBI" id="CHEBI:18420"/>
        <note>shared with alpha subunit</note>
    </ligand>
</feature>
<dbReference type="InterPro" id="IPR020825">
    <property type="entry name" value="Phe-tRNA_synthase-like_B3/B4"/>
</dbReference>
<evidence type="ECO:0000256" key="10">
    <source>
        <dbReference type="ARBA" id="ARBA00022842"/>
    </source>
</evidence>
<proteinExistence type="inferred from homology"/>
<dbReference type="SMART" id="SM00896">
    <property type="entry name" value="FDX-ACB"/>
    <property type="match status" value="1"/>
</dbReference>
<evidence type="ECO:0000256" key="4">
    <source>
        <dbReference type="ARBA" id="ARBA00022490"/>
    </source>
</evidence>
<comment type="catalytic activity">
    <reaction evidence="14 15">
        <text>tRNA(Phe) + L-phenylalanine + ATP = L-phenylalanyl-tRNA(Phe) + AMP + diphosphate + H(+)</text>
        <dbReference type="Rhea" id="RHEA:19413"/>
        <dbReference type="Rhea" id="RHEA-COMP:9668"/>
        <dbReference type="Rhea" id="RHEA-COMP:9699"/>
        <dbReference type="ChEBI" id="CHEBI:15378"/>
        <dbReference type="ChEBI" id="CHEBI:30616"/>
        <dbReference type="ChEBI" id="CHEBI:33019"/>
        <dbReference type="ChEBI" id="CHEBI:58095"/>
        <dbReference type="ChEBI" id="CHEBI:78442"/>
        <dbReference type="ChEBI" id="CHEBI:78531"/>
        <dbReference type="ChEBI" id="CHEBI:456215"/>
        <dbReference type="EC" id="6.1.1.20"/>
    </reaction>
</comment>
<reference evidence="20" key="1">
    <citation type="submission" date="2019-02" db="EMBL/GenBank/DDBJ databases">
        <authorList>
            <person name="Gruber-Vodicka R. H."/>
            <person name="Seah K. B. B."/>
        </authorList>
    </citation>
    <scope>NUCLEOTIDE SEQUENCE</scope>
    <source>
        <strain evidence="20">BECK_BZ15</strain>
    </source>
</reference>
<evidence type="ECO:0000256" key="9">
    <source>
        <dbReference type="ARBA" id="ARBA00022840"/>
    </source>
</evidence>
<dbReference type="HAMAP" id="MF_00283">
    <property type="entry name" value="Phe_tRNA_synth_beta1"/>
    <property type="match status" value="1"/>
</dbReference>
<dbReference type="EC" id="6.1.1.20" evidence="15"/>
<dbReference type="FunFam" id="3.30.930.10:FF:000022">
    <property type="entry name" value="Phenylalanine--tRNA ligase beta subunit"/>
    <property type="match status" value="1"/>
</dbReference>
<keyword evidence="6 15" id="KW-0436">Ligase</keyword>
<dbReference type="GO" id="GO:0005524">
    <property type="term" value="F:ATP binding"/>
    <property type="evidence" value="ECO:0007669"/>
    <property type="project" value="UniProtKB-UniRule"/>
</dbReference>
<keyword evidence="13 15" id="KW-0030">Aminoacyl-tRNA synthetase</keyword>
<dbReference type="AlphaFoldDB" id="A0A450RZY1"/>
<dbReference type="InterPro" id="IPR045060">
    <property type="entry name" value="Phe-tRNA-ligase_IIc_bsu"/>
</dbReference>
<gene>
    <name evidence="15" type="primary">pheT</name>
    <name evidence="20" type="ORF">BECKFW1821A_GA0114235_100857</name>
</gene>
<protein>
    <recommendedName>
        <fullName evidence="15">Phenylalanine--tRNA ligase beta subunit</fullName>
        <ecNumber evidence="15">6.1.1.20</ecNumber>
    </recommendedName>
    <alternativeName>
        <fullName evidence="15">Phenylalanyl-tRNA synthetase beta subunit</fullName>
        <shortName evidence="15">PheRS</shortName>
    </alternativeName>
</protein>
<feature type="binding site" evidence="15">
    <location>
        <position position="466"/>
    </location>
    <ligand>
        <name>Mg(2+)</name>
        <dbReference type="ChEBI" id="CHEBI:18420"/>
        <note>shared with alpha subunit</note>
    </ligand>
</feature>
<dbReference type="InterPro" id="IPR005146">
    <property type="entry name" value="B3/B4_tRNA-bd"/>
</dbReference>
<keyword evidence="4 15" id="KW-0963">Cytoplasm</keyword>
<dbReference type="EMBL" id="CAADEW010000008">
    <property type="protein sequence ID" value="VFJ44900.1"/>
    <property type="molecule type" value="Genomic_DNA"/>
</dbReference>
<dbReference type="CDD" id="cd00769">
    <property type="entry name" value="PheRS_beta_core"/>
    <property type="match status" value="1"/>
</dbReference>
<dbReference type="SUPFAM" id="SSF56037">
    <property type="entry name" value="PheT/TilS domain"/>
    <property type="match status" value="1"/>
</dbReference>
<dbReference type="FunFam" id="2.40.50.140:FF:000045">
    <property type="entry name" value="Phenylalanine--tRNA ligase beta subunit"/>
    <property type="match status" value="1"/>
</dbReference>
<dbReference type="PANTHER" id="PTHR10947">
    <property type="entry name" value="PHENYLALANYL-TRNA SYNTHETASE BETA CHAIN AND LEUCINE-RICH REPEAT-CONTAINING PROTEIN 47"/>
    <property type="match status" value="1"/>
</dbReference>
<feature type="binding site" evidence="15">
    <location>
        <position position="465"/>
    </location>
    <ligand>
        <name>Mg(2+)</name>
        <dbReference type="ChEBI" id="CHEBI:18420"/>
        <note>shared with alpha subunit</note>
    </ligand>
</feature>
<organism evidence="20">
    <name type="scientific">Candidatus Kentrum sp. FW</name>
    <dbReference type="NCBI Taxonomy" id="2126338"/>
    <lineage>
        <taxon>Bacteria</taxon>
        <taxon>Pseudomonadati</taxon>
        <taxon>Pseudomonadota</taxon>
        <taxon>Gammaproteobacteria</taxon>
        <taxon>Candidatus Kentrum</taxon>
    </lineage>
</organism>
<comment type="cofactor">
    <cofactor evidence="15">
        <name>Mg(2+)</name>
        <dbReference type="ChEBI" id="CHEBI:18420"/>
    </cofactor>
    <text evidence="15">Binds 2 magnesium ions per tetramer.</text>
</comment>
<dbReference type="PANTHER" id="PTHR10947:SF0">
    <property type="entry name" value="PHENYLALANINE--TRNA LIGASE BETA SUBUNIT"/>
    <property type="match status" value="1"/>
</dbReference>
<dbReference type="Pfam" id="PF03147">
    <property type="entry name" value="FDX-ACB"/>
    <property type="match status" value="1"/>
</dbReference>
<dbReference type="PROSITE" id="PS51483">
    <property type="entry name" value="B5"/>
    <property type="match status" value="1"/>
</dbReference>
<evidence type="ECO:0000256" key="15">
    <source>
        <dbReference type="HAMAP-Rule" id="MF_00283"/>
    </source>
</evidence>
<dbReference type="NCBIfam" id="NF045760">
    <property type="entry name" value="YtpR"/>
    <property type="match status" value="1"/>
</dbReference>
<dbReference type="GO" id="GO:0000287">
    <property type="term" value="F:magnesium ion binding"/>
    <property type="evidence" value="ECO:0007669"/>
    <property type="project" value="UniProtKB-UniRule"/>
</dbReference>
<dbReference type="InterPro" id="IPR012340">
    <property type="entry name" value="NA-bd_OB-fold"/>
</dbReference>
<dbReference type="SUPFAM" id="SSF55681">
    <property type="entry name" value="Class II aaRS and biotin synthetases"/>
    <property type="match status" value="1"/>
</dbReference>
<keyword evidence="12 15" id="KW-0648">Protein biosynthesis</keyword>
<evidence type="ECO:0000256" key="6">
    <source>
        <dbReference type="ARBA" id="ARBA00022598"/>
    </source>
</evidence>
<dbReference type="InterPro" id="IPR045864">
    <property type="entry name" value="aa-tRNA-synth_II/BPL/LPL"/>
</dbReference>
<comment type="subcellular location">
    <subcellularLocation>
        <location evidence="1 15">Cytoplasm</location>
    </subcellularLocation>
</comment>
<evidence type="ECO:0000256" key="1">
    <source>
        <dbReference type="ARBA" id="ARBA00004496"/>
    </source>
</evidence>
<evidence type="ECO:0000256" key="2">
    <source>
        <dbReference type="ARBA" id="ARBA00008653"/>
    </source>
</evidence>
<dbReference type="GO" id="GO:0009328">
    <property type="term" value="C:phenylalanine-tRNA ligase complex"/>
    <property type="evidence" value="ECO:0007669"/>
    <property type="project" value="TreeGrafter"/>
</dbReference>
<dbReference type="Pfam" id="PF03483">
    <property type="entry name" value="B3_4"/>
    <property type="match status" value="1"/>
</dbReference>
<dbReference type="InterPro" id="IPR005147">
    <property type="entry name" value="tRNA_synthase_B5-dom"/>
</dbReference>
<dbReference type="SMART" id="SM00874">
    <property type="entry name" value="B5"/>
    <property type="match status" value="1"/>
</dbReference>
<evidence type="ECO:0000256" key="14">
    <source>
        <dbReference type="ARBA" id="ARBA00049255"/>
    </source>
</evidence>
<keyword evidence="8 15" id="KW-0547">Nucleotide-binding</keyword>
<keyword evidence="11 16" id="KW-0694">RNA-binding</keyword>
<keyword evidence="5 16" id="KW-0820">tRNA-binding</keyword>
<dbReference type="Pfam" id="PF01588">
    <property type="entry name" value="tRNA_bind"/>
    <property type="match status" value="1"/>
</dbReference>
<dbReference type="InterPro" id="IPR033714">
    <property type="entry name" value="tRNA_bind_bactPheRS"/>
</dbReference>
<dbReference type="SMART" id="SM00873">
    <property type="entry name" value="B3_4"/>
    <property type="match status" value="1"/>
</dbReference>
<evidence type="ECO:0000256" key="16">
    <source>
        <dbReference type="PROSITE-ProRule" id="PRU00209"/>
    </source>
</evidence>
<dbReference type="InterPro" id="IPR004532">
    <property type="entry name" value="Phe-tRNA-ligase_IIc_bsu_bact"/>
</dbReference>
<evidence type="ECO:0000256" key="3">
    <source>
        <dbReference type="ARBA" id="ARBA00011209"/>
    </source>
</evidence>
<dbReference type="Gene3D" id="3.50.40.10">
    <property type="entry name" value="Phenylalanyl-trna Synthetase, Chain B, domain 3"/>
    <property type="match status" value="1"/>
</dbReference>
<dbReference type="InterPro" id="IPR041616">
    <property type="entry name" value="PheRS_beta_core"/>
</dbReference>
<dbReference type="GO" id="GO:0006432">
    <property type="term" value="P:phenylalanyl-tRNA aminoacylation"/>
    <property type="evidence" value="ECO:0007669"/>
    <property type="project" value="UniProtKB-UniRule"/>
</dbReference>
<feature type="binding site" evidence="15">
    <location>
        <position position="456"/>
    </location>
    <ligand>
        <name>Mg(2+)</name>
        <dbReference type="ChEBI" id="CHEBI:18420"/>
        <note>shared with alpha subunit</note>
    </ligand>
</feature>
<dbReference type="FunFam" id="3.30.70.380:FF:000001">
    <property type="entry name" value="Phenylalanine--tRNA ligase beta subunit"/>
    <property type="match status" value="1"/>
</dbReference>
<name>A0A450RZY1_9GAMM</name>
<dbReference type="PROSITE" id="PS51447">
    <property type="entry name" value="FDX_ACB"/>
    <property type="match status" value="1"/>
</dbReference>
<feature type="domain" description="FDX-ACB" evidence="18">
    <location>
        <begin position="705"/>
        <end position="798"/>
    </location>
</feature>
<evidence type="ECO:0000259" key="17">
    <source>
        <dbReference type="PROSITE" id="PS50886"/>
    </source>
</evidence>
<dbReference type="SUPFAM" id="SSF54991">
    <property type="entry name" value="Anticodon-binding domain of PheRS"/>
    <property type="match status" value="1"/>
</dbReference>
<dbReference type="CDD" id="cd02796">
    <property type="entry name" value="tRNA_bind_bactPheRS"/>
    <property type="match status" value="1"/>
</dbReference>
<evidence type="ECO:0000256" key="8">
    <source>
        <dbReference type="ARBA" id="ARBA00022741"/>
    </source>
</evidence>
<dbReference type="PROSITE" id="PS50886">
    <property type="entry name" value="TRBD"/>
    <property type="match status" value="1"/>
</dbReference>
<dbReference type="FunFam" id="3.50.40.10:FF:000001">
    <property type="entry name" value="Phenylalanine--tRNA ligase beta subunit"/>
    <property type="match status" value="1"/>
</dbReference>
<feature type="domain" description="TRNA-binding" evidence="17">
    <location>
        <begin position="39"/>
        <end position="148"/>
    </location>
</feature>
<dbReference type="Gene3D" id="3.30.56.10">
    <property type="match status" value="2"/>
</dbReference>
<comment type="subunit">
    <text evidence="3 15">Tetramer of two alpha and two beta subunits.</text>
</comment>
<accession>A0A450RZY1</accession>
<dbReference type="FunFam" id="3.30.56.10:FF:000002">
    <property type="entry name" value="Phenylalanine--tRNA ligase beta subunit"/>
    <property type="match status" value="1"/>
</dbReference>
<dbReference type="Gene3D" id="3.30.70.380">
    <property type="entry name" value="Ferrodoxin-fold anticodon-binding domain"/>
    <property type="match status" value="1"/>
</dbReference>
<dbReference type="Gene3D" id="2.40.50.140">
    <property type="entry name" value="Nucleic acid-binding proteins"/>
    <property type="match status" value="1"/>
</dbReference>
<comment type="similarity">
    <text evidence="2 15">Belongs to the phenylalanyl-tRNA synthetase beta subunit family. Type 1 subfamily.</text>
</comment>
<evidence type="ECO:0000259" key="19">
    <source>
        <dbReference type="PROSITE" id="PS51483"/>
    </source>
</evidence>
<dbReference type="SUPFAM" id="SSF46955">
    <property type="entry name" value="Putative DNA-binding domain"/>
    <property type="match status" value="1"/>
</dbReference>
<keyword evidence="9 15" id="KW-0067">ATP-binding</keyword>
<evidence type="ECO:0000256" key="7">
    <source>
        <dbReference type="ARBA" id="ARBA00022723"/>
    </source>
</evidence>
<dbReference type="NCBIfam" id="TIGR00472">
    <property type="entry name" value="pheT_bact"/>
    <property type="match status" value="1"/>
</dbReference>
<dbReference type="InterPro" id="IPR009061">
    <property type="entry name" value="DNA-bd_dom_put_sf"/>
</dbReference>
<dbReference type="InterPro" id="IPR002547">
    <property type="entry name" value="tRNA-bd_dom"/>
</dbReference>
<dbReference type="GO" id="GO:0004826">
    <property type="term" value="F:phenylalanine-tRNA ligase activity"/>
    <property type="evidence" value="ECO:0007669"/>
    <property type="project" value="UniProtKB-UniRule"/>
</dbReference>
<dbReference type="Gene3D" id="3.30.930.10">
    <property type="entry name" value="Bira Bifunctional Protein, Domain 2"/>
    <property type="match status" value="1"/>
</dbReference>
<evidence type="ECO:0000256" key="11">
    <source>
        <dbReference type="ARBA" id="ARBA00022884"/>
    </source>
</evidence>
<dbReference type="Pfam" id="PF03484">
    <property type="entry name" value="B5"/>
    <property type="match status" value="1"/>
</dbReference>
<evidence type="ECO:0000256" key="13">
    <source>
        <dbReference type="ARBA" id="ARBA00023146"/>
    </source>
</evidence>
<evidence type="ECO:0000256" key="5">
    <source>
        <dbReference type="ARBA" id="ARBA00022555"/>
    </source>
</evidence>
<dbReference type="Pfam" id="PF17759">
    <property type="entry name" value="tRNA_synthFbeta"/>
    <property type="match status" value="1"/>
</dbReference>
<evidence type="ECO:0000313" key="20">
    <source>
        <dbReference type="EMBL" id="VFJ44900.1"/>
    </source>
</evidence>
<dbReference type="InterPro" id="IPR005121">
    <property type="entry name" value="Fdx_antiC-bd"/>
</dbReference>
<sequence length="799" mass="87322">MRFSEKWLREWVDPPISTEELTAQLTALGLEVDSVQPAAPELDGIVVGNVLSVAKHPNADRLTVCSVDIGSEAPLTVVCGAPNVREDLRVPVAGIGARLADGTRMKRAKIRGQESQGMLCSARELGLAASADGLMELAPDAGPGEVLSDHLALDDTCIEIDLTPNRGDCLSIAGIAREVGALNCCPLTPPAMAPVPSGIPDEFPVTLESPADCPRYVGRVIRNIDPAAQTPTWMRERLRRSGLRSISPVVDITNYVMLELGQPMHAFDLDKLADEIKVRKAKQAETLSLLDGTEVTLRPDTLVIADARRPIALAGIMGGSDTAVTETTRHIFLESAFFTPKSLAGQARHYTLHTDSSHRFERGVDFESQRLAVERASALLLEIVGGEPGPIIERTSESDLPRPTPVRLRKSRLQRLLGVSPASETVSGVLTRLGMTVLAESDNESWNVTPPGFRFDVAIEADLIEEIARVTGYDRIPVRRPVLPFVNRESRAALSPARMRQVLVERGYREAITYSFVDPNTASLLGTDTESMLALQNPISTEMAVMRTTLLPGLLQAVLYNIRRQQPRVRLFETGLAFNRDDDRGHENRLTQKQVLGAVATGPAFAEQWGTPERDVDFFDVKSDLEALLSLTGRAAEYRFVRSAHPALHPGQNAVIEQAGRPIGWIGNIHPRIARAFKLVGNTLVFQIELAALDGPALPKYSPLSKFPAIRRDIAIIVDADILAGTVRNFIEQSATNILKNIILFDEYRGKGINPDQKSLAFGLLFQDTSRTLQDVEIDGLVTEIMTALRDHFGATPRI</sequence>
<keyword evidence="7 15" id="KW-0479">Metal-binding</keyword>
<evidence type="ECO:0000259" key="18">
    <source>
        <dbReference type="PROSITE" id="PS51447"/>
    </source>
</evidence>
<keyword evidence="10 15" id="KW-0460">Magnesium</keyword>
<dbReference type="GO" id="GO:0000049">
    <property type="term" value="F:tRNA binding"/>
    <property type="evidence" value="ECO:0007669"/>
    <property type="project" value="UniProtKB-UniRule"/>
</dbReference>
<evidence type="ECO:0000256" key="12">
    <source>
        <dbReference type="ARBA" id="ARBA00022917"/>
    </source>
</evidence>